<gene>
    <name evidence="2" type="ORF">AB6A40_009256</name>
</gene>
<dbReference type="AlphaFoldDB" id="A0ABD6F0A8"/>
<feature type="region of interest" description="Disordered" evidence="1">
    <location>
        <begin position="1"/>
        <end position="22"/>
    </location>
</feature>
<comment type="caution">
    <text evidence="2">The sequence shown here is derived from an EMBL/GenBank/DDBJ whole genome shotgun (WGS) entry which is preliminary data.</text>
</comment>
<proteinExistence type="predicted"/>
<evidence type="ECO:0000313" key="3">
    <source>
        <dbReference type="Proteomes" id="UP001608902"/>
    </source>
</evidence>
<dbReference type="Proteomes" id="UP001608902">
    <property type="component" value="Unassembled WGS sequence"/>
</dbReference>
<keyword evidence="3" id="KW-1185">Reference proteome</keyword>
<accession>A0ABD6F0A8</accession>
<protein>
    <submittedName>
        <fullName evidence="2">Uncharacterized protein</fullName>
    </submittedName>
</protein>
<sequence length="101" mass="11335">MTDVHVETENLGNGEDTPENIEAGIPMTEVRLGTKNHEDTLGVTGMYGMMKDGQHTRRYPSRTDTGVRRWEAKDFAARLVNCSEVDQKLSNMWSNKAYVSG</sequence>
<reference evidence="2 3" key="1">
    <citation type="submission" date="2024-08" db="EMBL/GenBank/DDBJ databases">
        <title>Gnathostoma spinigerum genome.</title>
        <authorList>
            <person name="Gonzalez-Bertolin B."/>
            <person name="Monzon S."/>
            <person name="Zaballos A."/>
            <person name="Jimenez P."/>
            <person name="Dekumyoy P."/>
            <person name="Varona S."/>
            <person name="Cuesta I."/>
            <person name="Sumanam S."/>
            <person name="Adisakwattana P."/>
            <person name="Gasser R.B."/>
            <person name="Hernandez-Gonzalez A."/>
            <person name="Young N.D."/>
            <person name="Perteguer M.J."/>
        </authorList>
    </citation>
    <scope>NUCLEOTIDE SEQUENCE [LARGE SCALE GENOMIC DNA]</scope>
    <source>
        <strain evidence="2">AL3</strain>
        <tissue evidence="2">Liver</tissue>
    </source>
</reference>
<organism evidence="2 3">
    <name type="scientific">Gnathostoma spinigerum</name>
    <dbReference type="NCBI Taxonomy" id="75299"/>
    <lineage>
        <taxon>Eukaryota</taxon>
        <taxon>Metazoa</taxon>
        <taxon>Ecdysozoa</taxon>
        <taxon>Nematoda</taxon>
        <taxon>Chromadorea</taxon>
        <taxon>Rhabditida</taxon>
        <taxon>Spirurina</taxon>
        <taxon>Gnathostomatomorpha</taxon>
        <taxon>Gnathostomatoidea</taxon>
        <taxon>Gnathostomatidae</taxon>
        <taxon>Gnathostoma</taxon>
    </lineage>
</organism>
<evidence type="ECO:0000313" key="2">
    <source>
        <dbReference type="EMBL" id="MFH4982547.1"/>
    </source>
</evidence>
<dbReference type="EMBL" id="JBGFUD010009554">
    <property type="protein sequence ID" value="MFH4982547.1"/>
    <property type="molecule type" value="Genomic_DNA"/>
</dbReference>
<evidence type="ECO:0000256" key="1">
    <source>
        <dbReference type="SAM" id="MobiDB-lite"/>
    </source>
</evidence>
<name>A0ABD6F0A8_9BILA</name>